<name>F8JKF4_STREN</name>
<protein>
    <recommendedName>
        <fullName evidence="1">Methyltransferase type 11 domain-containing protein</fullName>
    </recommendedName>
</protein>
<geneLocation type="plasmid" evidence="2 3">
    <name>pSCATT</name>
</geneLocation>
<dbReference type="PATRIC" id="fig|1003195.11.peg.147"/>
<dbReference type="Pfam" id="PF08241">
    <property type="entry name" value="Methyltransf_11"/>
    <property type="match status" value="1"/>
</dbReference>
<sequence length="258" mass="28634">MPAIDFHDESNRSTYARREADKSWGALIRSLVDPAGKRVADVGCGGGVYSTAWLDLGADTVTAVDFSAAMLSGARERCRGRDRLTFVQGEACATGLPDGSVDIVFERALVHHLTDLPAAFREAKRLLSPGGHLIVQDRTFDDVLRPASPSHLRGYFFDAFPALLTIERARRPTTADITTAIRTAGLTPVRTRTLTEVRRTYADADDVRQDLMARTGRSVLHHLDDDQLRRLADHVTHELRGLFPVREEDTWTVWTARA</sequence>
<dbReference type="SUPFAM" id="SSF53335">
    <property type="entry name" value="S-adenosyl-L-methionine-dependent methyltransferases"/>
    <property type="match status" value="1"/>
</dbReference>
<organism evidence="2 3">
    <name type="scientific">Streptantibioticus cattleyicolor (strain ATCC 35852 / DSM 46488 / JCM 4925 / NBRC 14057 / NRRL 8057)</name>
    <name type="common">Streptomyces cattleya</name>
    <dbReference type="NCBI Taxonomy" id="1003195"/>
    <lineage>
        <taxon>Bacteria</taxon>
        <taxon>Bacillati</taxon>
        <taxon>Actinomycetota</taxon>
        <taxon>Actinomycetes</taxon>
        <taxon>Kitasatosporales</taxon>
        <taxon>Streptomycetaceae</taxon>
        <taxon>Streptantibioticus</taxon>
    </lineage>
</organism>
<accession>G8XH60</accession>
<dbReference type="Gene3D" id="3.40.50.150">
    <property type="entry name" value="Vaccinia Virus protein VP39"/>
    <property type="match status" value="1"/>
</dbReference>
<dbReference type="HOGENOM" id="CLU_1089548_0_0_11"/>
<evidence type="ECO:0000313" key="3">
    <source>
        <dbReference type="Proteomes" id="UP000007842"/>
    </source>
</evidence>
<dbReference type="KEGG" id="sct:SCAT_p0157"/>
<proteinExistence type="predicted"/>
<dbReference type="RefSeq" id="WP_014150612.1">
    <property type="nucleotide sequence ID" value="NC_016113.1"/>
</dbReference>
<dbReference type="KEGG" id="scy:SCATT_p15850"/>
<dbReference type="OrthoDB" id="9805171at2"/>
<dbReference type="InterPro" id="IPR029063">
    <property type="entry name" value="SAM-dependent_MTases_sf"/>
</dbReference>
<dbReference type="GO" id="GO:0008757">
    <property type="term" value="F:S-adenosylmethionine-dependent methyltransferase activity"/>
    <property type="evidence" value="ECO:0007669"/>
    <property type="project" value="InterPro"/>
</dbReference>
<reference evidence="3" key="1">
    <citation type="submission" date="2011-12" db="EMBL/GenBank/DDBJ databases">
        <title>Complete genome sequence of Streptomyces cattleya strain DSM 46488.</title>
        <authorList>
            <person name="Ou H.-Y."/>
            <person name="Li P."/>
            <person name="Zhao C."/>
            <person name="O'Hagan D."/>
            <person name="Deng Z."/>
        </authorList>
    </citation>
    <scope>NUCLEOTIDE SEQUENCE [LARGE SCALE GENOMIC DNA]</scope>
    <source>
        <strain evidence="3">ATCC 35852 / DSM 46488 / JCM 4925 / NBRC 14057 / NRRL 8057</strain>
        <plasmid evidence="3">Plasmid pSCATT</plasmid>
    </source>
</reference>
<dbReference type="InterPro" id="IPR013216">
    <property type="entry name" value="Methyltransf_11"/>
</dbReference>
<dbReference type="CDD" id="cd02440">
    <property type="entry name" value="AdoMet_MTases"/>
    <property type="match status" value="1"/>
</dbReference>
<accession>F8JKF4</accession>
<gene>
    <name evidence="2" type="ordered locus">SCATT_p15850</name>
</gene>
<dbReference type="Proteomes" id="UP000007842">
    <property type="component" value="Plasmid pSCATT"/>
</dbReference>
<feature type="domain" description="Methyltransferase type 11" evidence="1">
    <location>
        <begin position="41"/>
        <end position="135"/>
    </location>
</feature>
<dbReference type="EMBL" id="CP003229">
    <property type="protein sequence ID" value="AEW99778.1"/>
    <property type="molecule type" value="Genomic_DNA"/>
</dbReference>
<evidence type="ECO:0000313" key="2">
    <source>
        <dbReference type="EMBL" id="AEW99778.1"/>
    </source>
</evidence>
<dbReference type="InterPro" id="IPR050508">
    <property type="entry name" value="Methyltransf_Superfamily"/>
</dbReference>
<evidence type="ECO:0000259" key="1">
    <source>
        <dbReference type="Pfam" id="PF08241"/>
    </source>
</evidence>
<keyword evidence="2" id="KW-0614">Plasmid</keyword>
<keyword evidence="3" id="KW-1185">Reference proteome</keyword>
<dbReference type="AlphaFoldDB" id="F8JKF4"/>
<dbReference type="PANTHER" id="PTHR42912">
    <property type="entry name" value="METHYLTRANSFERASE"/>
    <property type="match status" value="1"/>
</dbReference>